<keyword evidence="2" id="KW-0238">DNA-binding</keyword>
<dbReference type="PROSITE" id="PS01124">
    <property type="entry name" value="HTH_ARAC_FAMILY_2"/>
    <property type="match status" value="1"/>
</dbReference>
<evidence type="ECO:0000313" key="5">
    <source>
        <dbReference type="EMBL" id="MVT39829.1"/>
    </source>
</evidence>
<dbReference type="GO" id="GO:0003700">
    <property type="term" value="F:DNA-binding transcription factor activity"/>
    <property type="evidence" value="ECO:0007669"/>
    <property type="project" value="InterPro"/>
</dbReference>
<gene>
    <name evidence="5" type="ORF">GO495_04485</name>
</gene>
<dbReference type="PRINTS" id="PR00032">
    <property type="entry name" value="HTHARAC"/>
</dbReference>
<evidence type="ECO:0000256" key="3">
    <source>
        <dbReference type="ARBA" id="ARBA00023163"/>
    </source>
</evidence>
<dbReference type="EMBL" id="WRXO01000001">
    <property type="protein sequence ID" value="MVT39829.1"/>
    <property type="molecule type" value="Genomic_DNA"/>
</dbReference>
<dbReference type="InterPro" id="IPR009057">
    <property type="entry name" value="Homeodomain-like_sf"/>
</dbReference>
<protein>
    <submittedName>
        <fullName evidence="5">Helix-turn-helix domain-containing protein</fullName>
    </submittedName>
</protein>
<dbReference type="Pfam" id="PF12833">
    <property type="entry name" value="HTH_18"/>
    <property type="match status" value="1"/>
</dbReference>
<keyword evidence="3" id="KW-0804">Transcription</keyword>
<feature type="domain" description="HTH araC/xylS-type" evidence="4">
    <location>
        <begin position="186"/>
        <end position="284"/>
    </location>
</feature>
<evidence type="ECO:0000256" key="2">
    <source>
        <dbReference type="ARBA" id="ARBA00023125"/>
    </source>
</evidence>
<dbReference type="SMART" id="SM00342">
    <property type="entry name" value="HTH_ARAC"/>
    <property type="match status" value="1"/>
</dbReference>
<sequence>MQPHIHDLRLEDLRNWGFELTNMKVFQEENREMLIHPFRTNVYHIIMPFTYVDNHLLDFDKIPVKPYSLIFSSKNRVHLFDQTAVYDGIVIAFTENFFCKNDNDLSMLQQNPLFNSTIVQEISPVNIREYIAIVESIQTELLHPMDEFSAVIVRNLVHNFIMLSNREFNAHNNVNVVKGPDSQITQRYSLLIGQNYKVIKSVAAYAQQLNITEKRLNIATSNVLGKTAKMVIDDHVVIEARRMIAFTSLSVKEIGFEMGFSQTTHFIKYFTKHMGMSPATFRQQHS</sequence>
<keyword evidence="6" id="KW-1185">Reference proteome</keyword>
<keyword evidence="1" id="KW-0805">Transcription regulation</keyword>
<evidence type="ECO:0000313" key="6">
    <source>
        <dbReference type="Proteomes" id="UP000468388"/>
    </source>
</evidence>
<dbReference type="OrthoDB" id="1096411at2"/>
<dbReference type="SUPFAM" id="SSF46689">
    <property type="entry name" value="Homeodomain-like"/>
    <property type="match status" value="1"/>
</dbReference>
<proteinExistence type="predicted"/>
<dbReference type="InterPro" id="IPR020449">
    <property type="entry name" value="Tscrpt_reg_AraC-type_HTH"/>
</dbReference>
<dbReference type="AlphaFoldDB" id="A0A6N8J6J0"/>
<dbReference type="Gene3D" id="1.10.10.60">
    <property type="entry name" value="Homeodomain-like"/>
    <property type="match status" value="1"/>
</dbReference>
<evidence type="ECO:0000259" key="4">
    <source>
        <dbReference type="PROSITE" id="PS01124"/>
    </source>
</evidence>
<dbReference type="RefSeq" id="WP_157298476.1">
    <property type="nucleotide sequence ID" value="NZ_BAAAZB010000005.1"/>
</dbReference>
<accession>A0A6N8J6J0</accession>
<organism evidence="5 6">
    <name type="scientific">Chitinophaga oryziterrae</name>
    <dbReference type="NCBI Taxonomy" id="1031224"/>
    <lineage>
        <taxon>Bacteria</taxon>
        <taxon>Pseudomonadati</taxon>
        <taxon>Bacteroidota</taxon>
        <taxon>Chitinophagia</taxon>
        <taxon>Chitinophagales</taxon>
        <taxon>Chitinophagaceae</taxon>
        <taxon>Chitinophaga</taxon>
    </lineage>
</organism>
<dbReference type="GO" id="GO:0043565">
    <property type="term" value="F:sequence-specific DNA binding"/>
    <property type="evidence" value="ECO:0007669"/>
    <property type="project" value="InterPro"/>
</dbReference>
<dbReference type="PANTHER" id="PTHR43280:SF32">
    <property type="entry name" value="TRANSCRIPTIONAL REGULATORY PROTEIN"/>
    <property type="match status" value="1"/>
</dbReference>
<reference evidence="5 6" key="1">
    <citation type="submission" date="2019-12" db="EMBL/GenBank/DDBJ databases">
        <title>The draft genomic sequence of strain Chitinophaga oryziterrae JCM 16595.</title>
        <authorList>
            <person name="Zhang X."/>
        </authorList>
    </citation>
    <scope>NUCLEOTIDE SEQUENCE [LARGE SCALE GENOMIC DNA]</scope>
    <source>
        <strain evidence="5 6">JCM 16595</strain>
    </source>
</reference>
<evidence type="ECO:0000256" key="1">
    <source>
        <dbReference type="ARBA" id="ARBA00023015"/>
    </source>
</evidence>
<dbReference type="Proteomes" id="UP000468388">
    <property type="component" value="Unassembled WGS sequence"/>
</dbReference>
<dbReference type="PANTHER" id="PTHR43280">
    <property type="entry name" value="ARAC-FAMILY TRANSCRIPTIONAL REGULATOR"/>
    <property type="match status" value="1"/>
</dbReference>
<name>A0A6N8J6J0_9BACT</name>
<comment type="caution">
    <text evidence="5">The sequence shown here is derived from an EMBL/GenBank/DDBJ whole genome shotgun (WGS) entry which is preliminary data.</text>
</comment>
<dbReference type="InterPro" id="IPR018060">
    <property type="entry name" value="HTH_AraC"/>
</dbReference>